<dbReference type="Proteomes" id="UP000544872">
    <property type="component" value="Unassembled WGS sequence"/>
</dbReference>
<reference evidence="2 3" key="1">
    <citation type="submission" date="2020-08" db="EMBL/GenBank/DDBJ databases">
        <title>Genomic Encyclopedia of Type Strains, Phase IV (KMG-IV): sequencing the most valuable type-strain genomes for metagenomic binning, comparative biology and taxonomic classification.</title>
        <authorList>
            <person name="Goeker M."/>
        </authorList>
    </citation>
    <scope>NUCLEOTIDE SEQUENCE [LARGE SCALE GENOMIC DNA]</scope>
    <source>
        <strain evidence="2 3">DSM 11590</strain>
    </source>
</reference>
<evidence type="ECO:0000259" key="1">
    <source>
        <dbReference type="Pfam" id="PF07475"/>
    </source>
</evidence>
<accession>A0A7W9ZGK2</accession>
<dbReference type="GO" id="GO:0005524">
    <property type="term" value="F:ATP binding"/>
    <property type="evidence" value="ECO:0007669"/>
    <property type="project" value="InterPro"/>
</dbReference>
<feature type="domain" description="HPr kinase/phosphorylase C-terminal" evidence="1">
    <location>
        <begin position="2"/>
        <end position="80"/>
    </location>
</feature>
<keyword evidence="2" id="KW-0808">Transferase</keyword>
<comment type="caution">
    <text evidence="2">The sequence shown here is derived from an EMBL/GenBank/DDBJ whole genome shotgun (WGS) entry which is preliminary data.</text>
</comment>
<keyword evidence="3" id="KW-1185">Reference proteome</keyword>
<dbReference type="InterPro" id="IPR027417">
    <property type="entry name" value="P-loop_NTPase"/>
</dbReference>
<evidence type="ECO:0000313" key="3">
    <source>
        <dbReference type="Proteomes" id="UP000544872"/>
    </source>
</evidence>
<keyword evidence="2" id="KW-0418">Kinase</keyword>
<dbReference type="GO" id="GO:0006109">
    <property type="term" value="P:regulation of carbohydrate metabolic process"/>
    <property type="evidence" value="ECO:0007669"/>
    <property type="project" value="InterPro"/>
</dbReference>
<proteinExistence type="predicted"/>
<name>A0A7W9ZGK2_NOVIT</name>
<gene>
    <name evidence="2" type="ORF">FHS48_001302</name>
</gene>
<dbReference type="Gene3D" id="3.40.50.300">
    <property type="entry name" value="P-loop containing nucleotide triphosphate hydrolases"/>
    <property type="match status" value="1"/>
</dbReference>
<protein>
    <submittedName>
        <fullName evidence="2">Serine kinase of HPr protein (Carbohydrate metabolism regulator)</fullName>
    </submittedName>
</protein>
<sequence>MIHATCVSIDGHGVLLRGPSGSGKSDLALRLIEGGAVLVGDDYCAYHTESGWDGDTLIATSRPEMAGVLEVRGLGLVRVGHIKEAPVRLLFDLCPGQVPERLPPRETVDLFGVAVPRLHLDPFQTSAPAKVRLAVRMITGDVVLVS</sequence>
<dbReference type="RefSeq" id="WP_311769095.1">
    <property type="nucleotide sequence ID" value="NZ_JACIIX010000003.1"/>
</dbReference>
<dbReference type="AlphaFoldDB" id="A0A7W9ZGK2"/>
<dbReference type="EMBL" id="JACIIX010000003">
    <property type="protein sequence ID" value="MBB6209894.1"/>
    <property type="molecule type" value="Genomic_DNA"/>
</dbReference>
<dbReference type="Pfam" id="PF07475">
    <property type="entry name" value="Hpr_kinase_C"/>
    <property type="match status" value="1"/>
</dbReference>
<dbReference type="CDD" id="cd01918">
    <property type="entry name" value="HprK_C"/>
    <property type="match status" value="1"/>
</dbReference>
<dbReference type="SUPFAM" id="SSF53795">
    <property type="entry name" value="PEP carboxykinase-like"/>
    <property type="match status" value="1"/>
</dbReference>
<dbReference type="InterPro" id="IPR011104">
    <property type="entry name" value="Hpr_kin/Pase_C"/>
</dbReference>
<dbReference type="GO" id="GO:0000155">
    <property type="term" value="F:phosphorelay sensor kinase activity"/>
    <property type="evidence" value="ECO:0007669"/>
    <property type="project" value="InterPro"/>
</dbReference>
<organism evidence="2 3">
    <name type="scientific">Novispirillum itersonii</name>
    <name type="common">Aquaspirillum itersonii</name>
    <dbReference type="NCBI Taxonomy" id="189"/>
    <lineage>
        <taxon>Bacteria</taxon>
        <taxon>Pseudomonadati</taxon>
        <taxon>Pseudomonadota</taxon>
        <taxon>Alphaproteobacteria</taxon>
        <taxon>Rhodospirillales</taxon>
        <taxon>Novispirillaceae</taxon>
        <taxon>Novispirillum</taxon>
    </lineage>
</organism>
<evidence type="ECO:0000313" key="2">
    <source>
        <dbReference type="EMBL" id="MBB6209894.1"/>
    </source>
</evidence>